<comment type="caution">
    <text evidence="1">The sequence shown here is derived from an EMBL/GenBank/DDBJ whole genome shotgun (WGS) entry which is preliminary data.</text>
</comment>
<name>A0A7Y9W727_9BURK</name>
<dbReference type="AlphaFoldDB" id="A0A7Y9W727"/>
<protein>
    <submittedName>
        <fullName evidence="1">Uncharacterized protein</fullName>
    </submittedName>
</protein>
<evidence type="ECO:0000313" key="2">
    <source>
        <dbReference type="Proteomes" id="UP000572540"/>
    </source>
</evidence>
<organism evidence="1 2">
    <name type="scientific">Paraburkholderia bryophila</name>
    <dbReference type="NCBI Taxonomy" id="420952"/>
    <lineage>
        <taxon>Bacteria</taxon>
        <taxon>Pseudomonadati</taxon>
        <taxon>Pseudomonadota</taxon>
        <taxon>Betaproteobacteria</taxon>
        <taxon>Burkholderiales</taxon>
        <taxon>Burkholderiaceae</taxon>
        <taxon>Paraburkholderia</taxon>
    </lineage>
</organism>
<evidence type="ECO:0000313" key="1">
    <source>
        <dbReference type="EMBL" id="NYH15075.1"/>
    </source>
</evidence>
<reference evidence="1 2" key="1">
    <citation type="submission" date="2020-07" db="EMBL/GenBank/DDBJ databases">
        <title>Exploring microbial biodiversity for novel pathways involved in the catabolism of aromatic compounds derived from lignin.</title>
        <authorList>
            <person name="Elkins J."/>
        </authorList>
    </citation>
    <scope>NUCLEOTIDE SEQUENCE [LARGE SCALE GENOMIC DNA]</scope>
    <source>
        <strain evidence="1 2">H2C3B</strain>
    </source>
</reference>
<dbReference type="EMBL" id="JACCAU010000001">
    <property type="protein sequence ID" value="NYH15075.1"/>
    <property type="molecule type" value="Genomic_DNA"/>
</dbReference>
<dbReference type="Proteomes" id="UP000572540">
    <property type="component" value="Unassembled WGS sequence"/>
</dbReference>
<accession>A0A7Y9W727</accession>
<dbReference type="InterPro" id="IPR011049">
    <property type="entry name" value="Serralysin-like_metalloprot_C"/>
</dbReference>
<dbReference type="SUPFAM" id="SSF101967">
    <property type="entry name" value="Adhesin YadA, collagen-binding domain"/>
    <property type="match status" value="1"/>
</dbReference>
<sequence length="105" mass="11120">MPDTYAMRISSRLHGLWCPRGVEAHAAVLHLALGTWHLALGTWHLVVGGGRWAVGGGRWAVGGGRWAVGGGRWAVGGGRNLRRVAAVGASVLSSRERNDQVSDTE</sequence>
<proteinExistence type="predicted"/>
<gene>
    <name evidence="1" type="ORF">GGD41_002303</name>
</gene>